<comment type="caution">
    <text evidence="3">The sequence shown here is derived from an EMBL/GenBank/DDBJ whole genome shotgun (WGS) entry which is preliminary data.</text>
</comment>
<feature type="region of interest" description="Disordered" evidence="1">
    <location>
        <begin position="125"/>
        <end position="157"/>
    </location>
</feature>
<evidence type="ECO:0000313" key="4">
    <source>
        <dbReference type="Proteomes" id="UP001417504"/>
    </source>
</evidence>
<proteinExistence type="predicted"/>
<dbReference type="InterPro" id="IPR025322">
    <property type="entry name" value="PADRE_dom"/>
</dbReference>
<feature type="chain" id="PRO_5043021415" evidence="2">
    <location>
        <begin position="21"/>
        <end position="225"/>
    </location>
</feature>
<dbReference type="EMBL" id="JBBNAE010000006">
    <property type="protein sequence ID" value="KAK9117292.1"/>
    <property type="molecule type" value="Genomic_DNA"/>
</dbReference>
<dbReference type="AlphaFoldDB" id="A0AAP0NRN6"/>
<evidence type="ECO:0000256" key="1">
    <source>
        <dbReference type="SAM" id="MobiDB-lite"/>
    </source>
</evidence>
<sequence length="225" mass="25798">MAGILRRLSLWLGLISRSHALPPSSRRRKDKLNHIKGPPSFLSETSFKSNADSTVRIIHAGGFVEFYQFPIPASLILDKYPGMCIARPDVFKRPQDSLLHPGETLPLGHKFFLVPYSTIRKLKRKYPRTPRKEREVSSKVAVSDQSSQEGDAWDSDFSEESVSLSAKDFFTSKEDWSDSLTHNCHERTPKKKPFVFTPPIKRSRTFHRLEWQPSLTSVQELSPYI</sequence>
<keyword evidence="4" id="KW-1185">Reference proteome</keyword>
<dbReference type="Proteomes" id="UP001417504">
    <property type="component" value="Unassembled WGS sequence"/>
</dbReference>
<name>A0AAP0NRN6_9MAGN</name>
<dbReference type="Pfam" id="PF14009">
    <property type="entry name" value="PADRE"/>
    <property type="match status" value="1"/>
</dbReference>
<dbReference type="PANTHER" id="PTHR33052">
    <property type="entry name" value="DUF4228 DOMAIN PROTEIN-RELATED"/>
    <property type="match status" value="1"/>
</dbReference>
<feature type="signal peptide" evidence="2">
    <location>
        <begin position="1"/>
        <end position="20"/>
    </location>
</feature>
<keyword evidence="2" id="KW-0732">Signal</keyword>
<gene>
    <name evidence="3" type="ORF">Sjap_016239</name>
</gene>
<evidence type="ECO:0000256" key="2">
    <source>
        <dbReference type="SAM" id="SignalP"/>
    </source>
</evidence>
<protein>
    <submittedName>
        <fullName evidence="3">Uncharacterized protein</fullName>
    </submittedName>
</protein>
<accession>A0AAP0NRN6</accession>
<evidence type="ECO:0000313" key="3">
    <source>
        <dbReference type="EMBL" id="KAK9117292.1"/>
    </source>
</evidence>
<organism evidence="3 4">
    <name type="scientific">Stephania japonica</name>
    <dbReference type="NCBI Taxonomy" id="461633"/>
    <lineage>
        <taxon>Eukaryota</taxon>
        <taxon>Viridiplantae</taxon>
        <taxon>Streptophyta</taxon>
        <taxon>Embryophyta</taxon>
        <taxon>Tracheophyta</taxon>
        <taxon>Spermatophyta</taxon>
        <taxon>Magnoliopsida</taxon>
        <taxon>Ranunculales</taxon>
        <taxon>Menispermaceae</taxon>
        <taxon>Menispermoideae</taxon>
        <taxon>Cissampelideae</taxon>
        <taxon>Stephania</taxon>
    </lineage>
</organism>
<reference evidence="3 4" key="1">
    <citation type="submission" date="2024-01" db="EMBL/GenBank/DDBJ databases">
        <title>Genome assemblies of Stephania.</title>
        <authorList>
            <person name="Yang L."/>
        </authorList>
    </citation>
    <scope>NUCLEOTIDE SEQUENCE [LARGE SCALE GENOMIC DNA]</scope>
    <source>
        <strain evidence="3">QJT</strain>
        <tissue evidence="3">Leaf</tissue>
    </source>
</reference>